<organism evidence="3">
    <name type="scientific">viral metagenome</name>
    <dbReference type="NCBI Taxonomy" id="1070528"/>
    <lineage>
        <taxon>unclassified sequences</taxon>
        <taxon>metagenomes</taxon>
        <taxon>organismal metagenomes</taxon>
    </lineage>
</organism>
<dbReference type="InterPro" id="IPR018247">
    <property type="entry name" value="EF_Hand_1_Ca_BS"/>
</dbReference>
<keyword evidence="1" id="KW-1133">Transmembrane helix</keyword>
<accession>A0A6C0B4S0</accession>
<dbReference type="PROSITE" id="PS50222">
    <property type="entry name" value="EF_HAND_2"/>
    <property type="match status" value="1"/>
</dbReference>
<evidence type="ECO:0000259" key="2">
    <source>
        <dbReference type="PROSITE" id="PS50222"/>
    </source>
</evidence>
<name>A0A6C0B4S0_9ZZZZ</name>
<evidence type="ECO:0000256" key="1">
    <source>
        <dbReference type="SAM" id="Phobius"/>
    </source>
</evidence>
<dbReference type="InterPro" id="IPR002048">
    <property type="entry name" value="EF_hand_dom"/>
</dbReference>
<feature type="transmembrane region" description="Helical" evidence="1">
    <location>
        <begin position="14"/>
        <end position="30"/>
    </location>
</feature>
<dbReference type="GO" id="GO:0005509">
    <property type="term" value="F:calcium ion binding"/>
    <property type="evidence" value="ECO:0007669"/>
    <property type="project" value="InterPro"/>
</dbReference>
<dbReference type="EMBL" id="MN739062">
    <property type="protein sequence ID" value="QHS86804.1"/>
    <property type="molecule type" value="Genomic_DNA"/>
</dbReference>
<reference evidence="3" key="1">
    <citation type="journal article" date="2020" name="Nature">
        <title>Giant virus diversity and host interactions through global metagenomics.</title>
        <authorList>
            <person name="Schulz F."/>
            <person name="Roux S."/>
            <person name="Paez-Espino D."/>
            <person name="Jungbluth S."/>
            <person name="Walsh D.A."/>
            <person name="Denef V.J."/>
            <person name="McMahon K.D."/>
            <person name="Konstantinidis K.T."/>
            <person name="Eloe-Fadrosh E.A."/>
            <person name="Kyrpides N.C."/>
            <person name="Woyke T."/>
        </authorList>
    </citation>
    <scope>NUCLEOTIDE SEQUENCE</scope>
    <source>
        <strain evidence="3">GVMAG-M-3300009422-16</strain>
    </source>
</reference>
<feature type="transmembrane region" description="Helical" evidence="1">
    <location>
        <begin position="50"/>
        <end position="81"/>
    </location>
</feature>
<proteinExistence type="predicted"/>
<evidence type="ECO:0000313" key="3">
    <source>
        <dbReference type="EMBL" id="QHS86804.1"/>
    </source>
</evidence>
<feature type="domain" description="EF-hand" evidence="2">
    <location>
        <begin position="94"/>
        <end position="120"/>
    </location>
</feature>
<keyword evidence="1" id="KW-0812">Transmembrane</keyword>
<protein>
    <recommendedName>
        <fullName evidence="2">EF-hand domain-containing protein</fullName>
    </recommendedName>
</protein>
<keyword evidence="1" id="KW-0472">Membrane</keyword>
<dbReference type="PROSITE" id="PS00018">
    <property type="entry name" value="EF_HAND_1"/>
    <property type="match status" value="1"/>
</dbReference>
<dbReference type="AlphaFoldDB" id="A0A6C0B4S0"/>
<sequence length="123" mass="14220">MFGNFVSSLNENKYFYAMAMILFNIGARYIEIDLDEHHKKFLSSTVIRRLLIFTMAFVATRDIIASLIITASFVIIVLNLFNKTSRYCILPKNINELDLNNDGYISPEEIEKAYEILKRSGKI</sequence>